<dbReference type="GO" id="GO:0061630">
    <property type="term" value="F:ubiquitin protein ligase activity"/>
    <property type="evidence" value="ECO:0007669"/>
    <property type="project" value="TreeGrafter"/>
</dbReference>
<dbReference type="Gene3D" id="1.10.1170.10">
    <property type="entry name" value="Inhibitor Of Apoptosis Protein (2mihbC-IAP-1), Chain A"/>
    <property type="match status" value="1"/>
</dbReference>
<dbReference type="SMART" id="SM00238">
    <property type="entry name" value="BIR"/>
    <property type="match status" value="1"/>
</dbReference>
<dbReference type="PROSITE" id="PS50143">
    <property type="entry name" value="BIR_REPEAT_2"/>
    <property type="match status" value="1"/>
</dbReference>
<dbReference type="EMBL" id="CAJNOK010001267">
    <property type="protein sequence ID" value="CAF0802522.1"/>
    <property type="molecule type" value="Genomic_DNA"/>
</dbReference>
<dbReference type="GO" id="GO:0043066">
    <property type="term" value="P:negative regulation of apoptotic process"/>
    <property type="evidence" value="ECO:0007669"/>
    <property type="project" value="TreeGrafter"/>
</dbReference>
<dbReference type="GO" id="GO:0005737">
    <property type="term" value="C:cytoplasm"/>
    <property type="evidence" value="ECO:0007669"/>
    <property type="project" value="TreeGrafter"/>
</dbReference>
<organism evidence="2 4">
    <name type="scientific">Didymodactylos carnosus</name>
    <dbReference type="NCBI Taxonomy" id="1234261"/>
    <lineage>
        <taxon>Eukaryota</taxon>
        <taxon>Metazoa</taxon>
        <taxon>Spiralia</taxon>
        <taxon>Gnathifera</taxon>
        <taxon>Rotifera</taxon>
        <taxon>Eurotatoria</taxon>
        <taxon>Bdelloidea</taxon>
        <taxon>Philodinida</taxon>
        <taxon>Philodinidae</taxon>
        <taxon>Didymodactylos</taxon>
    </lineage>
</organism>
<dbReference type="GO" id="GO:0005634">
    <property type="term" value="C:nucleus"/>
    <property type="evidence" value="ECO:0007669"/>
    <property type="project" value="TreeGrafter"/>
</dbReference>
<evidence type="ECO:0000313" key="2">
    <source>
        <dbReference type="EMBL" id="CAF0802522.1"/>
    </source>
</evidence>
<sequence>MSIREPSTAPVGDGKNEKNIITDVDNTDPLRYDTSVTGSILQSAADKNVIQMRNDRNQTLLHVVVIHLFQYVYVRLLLMLNANPCARDRDCYTPAHYAVEKDDVEMLKALSVRFHAKIKAIPDSEVNSTLKRCLEALTICENPNIETVLTQACNQQYIEIHKRQLTYTSWPRDVPSPSVDDLVRAGFFYSGNKAIVTCFYCNGSLQNWGEKDNPMIEHARWFPHCPYINQLCGDDLFQKIQHAKRISQQQAHTNRQQQQESMTKSNTSLLNVNSVVPQNSTCVQLQISDESALSRLVSARLDLPVSQRLLNKFKLSIIKRVYEDQLRLKLDDFETDGDMHMACVILQKQIQIIDGKKENIVIPSQKLREITEKNKQEVIIPQSNLAMEEDEKYGVQEETFEMVTSISPSANAVETGMQFLEAKRSRMTKDDLTVFRGKNEIECGKRLYDVLERKETCGVHSLRSPGSVCELWSISSHLSYMSP</sequence>
<dbReference type="AlphaFoldDB" id="A0A8S2CZE3"/>
<dbReference type="Proteomes" id="UP000682733">
    <property type="component" value="Unassembled WGS sequence"/>
</dbReference>
<gene>
    <name evidence="2" type="ORF">OVA965_LOCUS4721</name>
    <name evidence="3" type="ORF">TMI583_LOCUS4719</name>
</gene>
<accession>A0A8S2CZE3</accession>
<dbReference type="GO" id="GO:0051726">
    <property type="term" value="P:regulation of cell cycle"/>
    <property type="evidence" value="ECO:0007669"/>
    <property type="project" value="TreeGrafter"/>
</dbReference>
<evidence type="ECO:0000313" key="3">
    <source>
        <dbReference type="EMBL" id="CAF3585968.1"/>
    </source>
</evidence>
<dbReference type="PANTHER" id="PTHR10044">
    <property type="entry name" value="INHIBITOR OF APOPTOSIS"/>
    <property type="match status" value="1"/>
</dbReference>
<evidence type="ECO:0000313" key="4">
    <source>
        <dbReference type="Proteomes" id="UP000677228"/>
    </source>
</evidence>
<reference evidence="2" key="1">
    <citation type="submission" date="2021-02" db="EMBL/GenBank/DDBJ databases">
        <authorList>
            <person name="Nowell W R."/>
        </authorList>
    </citation>
    <scope>NUCLEOTIDE SEQUENCE</scope>
</reference>
<dbReference type="SUPFAM" id="SSF48403">
    <property type="entry name" value="Ankyrin repeat"/>
    <property type="match status" value="1"/>
</dbReference>
<dbReference type="Proteomes" id="UP000677228">
    <property type="component" value="Unassembled WGS sequence"/>
</dbReference>
<evidence type="ECO:0000256" key="1">
    <source>
        <dbReference type="SAM" id="MobiDB-lite"/>
    </source>
</evidence>
<dbReference type="GO" id="GO:0043027">
    <property type="term" value="F:cysteine-type endopeptidase inhibitor activity involved in apoptotic process"/>
    <property type="evidence" value="ECO:0007669"/>
    <property type="project" value="TreeGrafter"/>
</dbReference>
<feature type="region of interest" description="Disordered" evidence="1">
    <location>
        <begin position="1"/>
        <end position="20"/>
    </location>
</feature>
<dbReference type="CDD" id="cd00022">
    <property type="entry name" value="BIR"/>
    <property type="match status" value="1"/>
</dbReference>
<dbReference type="InterPro" id="IPR050784">
    <property type="entry name" value="IAP"/>
</dbReference>
<proteinExistence type="predicted"/>
<protein>
    <submittedName>
        <fullName evidence="2">Uncharacterized protein</fullName>
    </submittedName>
</protein>
<name>A0A8S2CZE3_9BILA</name>
<dbReference type="GO" id="GO:0031398">
    <property type="term" value="P:positive regulation of protein ubiquitination"/>
    <property type="evidence" value="ECO:0007669"/>
    <property type="project" value="TreeGrafter"/>
</dbReference>
<dbReference type="EMBL" id="CAJOBA010001267">
    <property type="protein sequence ID" value="CAF3585968.1"/>
    <property type="molecule type" value="Genomic_DNA"/>
</dbReference>
<comment type="caution">
    <text evidence="2">The sequence shown here is derived from an EMBL/GenBank/DDBJ whole genome shotgun (WGS) entry which is preliminary data.</text>
</comment>
<dbReference type="Gene3D" id="1.25.40.20">
    <property type="entry name" value="Ankyrin repeat-containing domain"/>
    <property type="match status" value="1"/>
</dbReference>
<dbReference type="Pfam" id="PF00653">
    <property type="entry name" value="BIR"/>
    <property type="match status" value="1"/>
</dbReference>
<dbReference type="InterPro" id="IPR001370">
    <property type="entry name" value="BIR_rpt"/>
</dbReference>
<dbReference type="InterPro" id="IPR036770">
    <property type="entry name" value="Ankyrin_rpt-contain_sf"/>
</dbReference>
<dbReference type="SUPFAM" id="SSF57924">
    <property type="entry name" value="Inhibitor of apoptosis (IAP) repeat"/>
    <property type="match status" value="1"/>
</dbReference>
<dbReference type="PANTHER" id="PTHR10044:SF139">
    <property type="entry name" value="DEATH-ASSOCIATED INHIBITOR OF APOPTOSIS 2"/>
    <property type="match status" value="1"/>
</dbReference>